<organism evidence="4 5">
    <name type="scientific">Tegillarca granosa</name>
    <name type="common">Malaysian cockle</name>
    <name type="synonym">Anadara granosa</name>
    <dbReference type="NCBI Taxonomy" id="220873"/>
    <lineage>
        <taxon>Eukaryota</taxon>
        <taxon>Metazoa</taxon>
        <taxon>Spiralia</taxon>
        <taxon>Lophotrochozoa</taxon>
        <taxon>Mollusca</taxon>
        <taxon>Bivalvia</taxon>
        <taxon>Autobranchia</taxon>
        <taxon>Pteriomorphia</taxon>
        <taxon>Arcoida</taxon>
        <taxon>Arcoidea</taxon>
        <taxon>Arcidae</taxon>
        <taxon>Tegillarca</taxon>
    </lineage>
</organism>
<accession>A0ABQ9DVX5</accession>
<dbReference type="PANTHER" id="PTHR14187">
    <property type="entry name" value="ALPHA KINASE/ELONGATION FACTOR 2 KINASE"/>
    <property type="match status" value="1"/>
</dbReference>
<dbReference type="Proteomes" id="UP001217089">
    <property type="component" value="Unassembled WGS sequence"/>
</dbReference>
<gene>
    <name evidence="4" type="ORF">KUTeg_023955</name>
</gene>
<keyword evidence="5" id="KW-1185">Reference proteome</keyword>
<keyword evidence="3" id="KW-0067">ATP-binding</keyword>
<evidence type="ECO:0000256" key="2">
    <source>
        <dbReference type="ARBA" id="ARBA00022741"/>
    </source>
</evidence>
<reference evidence="4 5" key="1">
    <citation type="submission" date="2022-12" db="EMBL/GenBank/DDBJ databases">
        <title>Chromosome-level genome of Tegillarca granosa.</title>
        <authorList>
            <person name="Kim J."/>
        </authorList>
    </citation>
    <scope>NUCLEOTIDE SEQUENCE [LARGE SCALE GENOMIC DNA]</scope>
    <source>
        <strain evidence="4">Teg-2019</strain>
        <tissue evidence="4">Adductor muscle</tissue>
    </source>
</reference>
<dbReference type="PANTHER" id="PTHR14187:SF5">
    <property type="entry name" value="HEAT SHOCK 70 KDA PROTEIN 12A"/>
    <property type="match status" value="1"/>
</dbReference>
<keyword evidence="2" id="KW-0547">Nucleotide-binding</keyword>
<evidence type="ECO:0000313" key="4">
    <source>
        <dbReference type="EMBL" id="KAJ8297424.1"/>
    </source>
</evidence>
<dbReference type="Gene3D" id="3.30.420.40">
    <property type="match status" value="2"/>
</dbReference>
<dbReference type="SUPFAM" id="SSF53067">
    <property type="entry name" value="Actin-like ATPase domain"/>
    <property type="match status" value="2"/>
</dbReference>
<sequence length="607" mass="69401">MIFNVTPNNMRFVNSNLVAKFKMAWESNDKLFVAAIDFGTTFSGYAFSSYDDFKNDPLKIVTNVWNSGGRTLMSNKTPTALLLTPEKELHSFGYEAENKYCELAEEGEEYKDWYYFHRFKMILHHEEKLNRNTMLNDETKKPLEAKKVFAMSIKYLKDHLFQSMKDKIPDIRSSDICYVITVPAIWSDGSKQFMREAALEAGITNDQLKIALEPEAASVYCQHLPTEREKIDGKTSIAVAKDGKRYMVVDLGGGTADITVHERYFNGSLRELRQASGGALGGKSIDDAYVQFLEDILGPGVIDRLKLEYMEDFIDLMRELETKKRAMNKQKSGKINMSIPVQVLDIMKECGKCTKIEDALSKSKYANKIYWNRSKLQIPVDIFRELFYQTINGIVEHIEQIYKEPRMDSADTILMVGGFSECELVHQEIKKRFSDKKVIVPDDAGLSVLKGAVIYGHSPRAISARVARRTYGIQSWPQFREGIHPPSKRVMINGVPRCRDVFFKYVEIGQQIEVGHRISQIFMALTSSQDFLECTVYTSTSPNPQFVDDPSCTHAGILRVPFENRDKEDERREIEETMVFGETELRVIARDLSNGRLYQASLEFLAT</sequence>
<dbReference type="InterPro" id="IPR013126">
    <property type="entry name" value="Hsp_70_fam"/>
</dbReference>
<proteinExistence type="inferred from homology"/>
<evidence type="ECO:0000256" key="1">
    <source>
        <dbReference type="ARBA" id="ARBA00007381"/>
    </source>
</evidence>
<name>A0ABQ9DVX5_TEGGR</name>
<comment type="caution">
    <text evidence="4">The sequence shown here is derived from an EMBL/GenBank/DDBJ whole genome shotgun (WGS) entry which is preliminary data.</text>
</comment>
<protein>
    <submittedName>
        <fullName evidence="4">Uncharacterized protein</fullName>
    </submittedName>
</protein>
<comment type="similarity">
    <text evidence="1">Belongs to the heat shock protein 70 family.</text>
</comment>
<evidence type="ECO:0000256" key="3">
    <source>
        <dbReference type="ARBA" id="ARBA00022840"/>
    </source>
</evidence>
<dbReference type="Pfam" id="PF00012">
    <property type="entry name" value="HSP70"/>
    <property type="match status" value="1"/>
</dbReference>
<dbReference type="CDD" id="cd10229">
    <property type="entry name" value="ASKHA_NBD_HSP70_HSPA12"/>
    <property type="match status" value="1"/>
</dbReference>
<evidence type="ECO:0000313" key="5">
    <source>
        <dbReference type="Proteomes" id="UP001217089"/>
    </source>
</evidence>
<dbReference type="InterPro" id="IPR043129">
    <property type="entry name" value="ATPase_NBD"/>
</dbReference>
<dbReference type="EMBL" id="JARBDR010000923">
    <property type="protein sequence ID" value="KAJ8297424.1"/>
    <property type="molecule type" value="Genomic_DNA"/>
</dbReference>